<organism evidence="3 4">
    <name type="scientific">Carnobacterium inhibens</name>
    <dbReference type="NCBI Taxonomy" id="147709"/>
    <lineage>
        <taxon>Bacteria</taxon>
        <taxon>Bacillati</taxon>
        <taxon>Bacillota</taxon>
        <taxon>Bacilli</taxon>
        <taxon>Lactobacillales</taxon>
        <taxon>Carnobacteriaceae</taxon>
        <taxon>Carnobacterium</taxon>
    </lineage>
</organism>
<dbReference type="CDD" id="cd00845">
    <property type="entry name" value="MPP_UshA_N_like"/>
    <property type="match status" value="1"/>
</dbReference>
<dbReference type="Proteomes" id="UP000638836">
    <property type="component" value="Unassembled WGS sequence"/>
</dbReference>
<evidence type="ECO:0000256" key="1">
    <source>
        <dbReference type="RuleBase" id="RU362119"/>
    </source>
</evidence>
<dbReference type="PANTHER" id="PTHR11575">
    <property type="entry name" value="5'-NUCLEOTIDASE-RELATED"/>
    <property type="match status" value="1"/>
</dbReference>
<dbReference type="Pfam" id="PF02872">
    <property type="entry name" value="5_nucleotid_C"/>
    <property type="match status" value="1"/>
</dbReference>
<keyword evidence="4" id="KW-1185">Reference proteome</keyword>
<dbReference type="RefSeq" id="WP_187949226.1">
    <property type="nucleotide sequence ID" value="NZ_WNJQ01000018.1"/>
</dbReference>
<evidence type="ECO:0000313" key="4">
    <source>
        <dbReference type="Proteomes" id="UP000638836"/>
    </source>
</evidence>
<dbReference type="InterPro" id="IPR008334">
    <property type="entry name" value="5'-Nucleotdase_C"/>
</dbReference>
<accession>A0ABR7TGJ3</accession>
<dbReference type="EMBL" id="WNJQ01000018">
    <property type="protein sequence ID" value="MBC9826373.1"/>
    <property type="molecule type" value="Genomic_DNA"/>
</dbReference>
<feature type="domain" description="5'-Nucleotidase C-terminal" evidence="2">
    <location>
        <begin position="290"/>
        <end position="420"/>
    </location>
</feature>
<dbReference type="Gene3D" id="3.60.21.10">
    <property type="match status" value="1"/>
</dbReference>
<comment type="caution">
    <text evidence="3">The sequence shown here is derived from an EMBL/GenBank/DDBJ whole genome shotgun (WGS) entry which is preliminary data.</text>
</comment>
<comment type="similarity">
    <text evidence="1">Belongs to the 5'-nucleotidase family.</text>
</comment>
<dbReference type="SUPFAM" id="SSF56300">
    <property type="entry name" value="Metallo-dependent phosphatases"/>
    <property type="match status" value="1"/>
</dbReference>
<evidence type="ECO:0000313" key="3">
    <source>
        <dbReference type="EMBL" id="MBC9826373.1"/>
    </source>
</evidence>
<dbReference type="Gene3D" id="3.90.780.10">
    <property type="entry name" value="5'-Nucleotidase, C-terminal domain"/>
    <property type="match status" value="1"/>
</dbReference>
<evidence type="ECO:0000259" key="2">
    <source>
        <dbReference type="Pfam" id="PF02872"/>
    </source>
</evidence>
<dbReference type="InterPro" id="IPR036907">
    <property type="entry name" value="5'-Nucleotdase_C_sf"/>
</dbReference>
<dbReference type="InterPro" id="IPR006179">
    <property type="entry name" value="5_nucleotidase/apyrase"/>
</dbReference>
<dbReference type="InterPro" id="IPR011240">
    <property type="entry name" value="Pesterase_YunD"/>
</dbReference>
<dbReference type="PRINTS" id="PR01607">
    <property type="entry name" value="APYRASEFAMLY"/>
</dbReference>
<keyword evidence="1" id="KW-0547">Nucleotide-binding</keyword>
<dbReference type="PIRSF" id="PIRSF036361">
    <property type="entry name" value="YunD"/>
    <property type="match status" value="1"/>
</dbReference>
<proteinExistence type="inferred from homology"/>
<dbReference type="InterPro" id="IPR029052">
    <property type="entry name" value="Metallo-depent_PP-like"/>
</dbReference>
<protein>
    <submittedName>
        <fullName evidence="3">Bifunctional metallophosphatase/5'-nucleotidase</fullName>
    </submittedName>
</protein>
<dbReference type="PANTHER" id="PTHR11575:SF23">
    <property type="entry name" value="5-NUCLEOTIDASE FAMILY PROTEIN"/>
    <property type="match status" value="1"/>
</dbReference>
<gene>
    <name evidence="3" type="ORF">GLO26_11380</name>
</gene>
<name>A0ABR7TGJ3_9LACT</name>
<reference evidence="3 4" key="1">
    <citation type="journal article" date="2020" name="Microorganisms">
        <title>New Insight into Antimicrobial Compounds from Food and Marine-Sourced Carnobacterium Species through Phenotype and Genome Analyses.</title>
        <authorList>
            <person name="Begrem S."/>
            <person name="Ivaniuk F."/>
            <person name="Gigout-Chevalier F."/>
            <person name="Kolypczuk L."/>
            <person name="Bonnetot S."/>
            <person name="Leroi F."/>
            <person name="Grovel O."/>
            <person name="Delbarre-Ladrat C."/>
            <person name="Passerini D."/>
        </authorList>
    </citation>
    <scope>NUCLEOTIDE SEQUENCE [LARGE SCALE GENOMIC DNA]</scope>
    <source>
        <strain evidence="3 4">MIP2551</strain>
    </source>
</reference>
<dbReference type="SUPFAM" id="SSF55816">
    <property type="entry name" value="5'-nucleotidase (syn. UDP-sugar hydrolase), C-terminal domain"/>
    <property type="match status" value="1"/>
</dbReference>
<sequence>MERIHIFHTNDIHSHFENWPRISAYLRDESRRLEKENEAVFSFDIGDACDRVHPLTEATDGKANIQLLNEVRYDAVTIGNNEGIGSSKNQLNHLYDEANFPVVISNLVDENTGFPPEWAKVFHIVQTASDYKIGLFGLTAPFPTSYKPIGWNVKNPDEVIGDILELLTPLVDSVILLSHLGIGEDQRIAELYPMISVIIGSHTHHLLPHGKVVRNTLLAAAGKYGQYVGHIELEIEDNRIKKATATVKETVTIKAPLNEEQLIEGYEIKGHQLLNEQIVASIPSNYPVSWQGSSELVDVGLKALKEYANTDAAILNAGLFMQPLIEGTVTKDELHQVLPHPMRILRCTLDGENLIRVIYEMEKNRLFLRNFPIKGIGFRGKIFGEICYNGVAYDKMTGEVTWLGKPVEKTKHYTFATVDHFMFIPFFPTIEIKGENEVLFPYFIRNVLGQYLKKHYPADNVTE</sequence>
<keyword evidence="1" id="KW-0378">Hydrolase</keyword>